<dbReference type="Gramene" id="TraesSTA1D03G00523540.1">
    <property type="protein sequence ID" value="TraesSTA1D03G00523540.1"/>
    <property type="gene ID" value="TraesSTA1D03G00523540"/>
</dbReference>
<dbReference type="Pfam" id="PF07762">
    <property type="entry name" value="DUF1618"/>
    <property type="match status" value="1"/>
</dbReference>
<proteinExistence type="predicted"/>
<keyword evidence="4" id="KW-1185">Reference proteome</keyword>
<dbReference type="Gramene" id="TraesCS1D02G298100.1">
    <property type="protein sequence ID" value="TraesCS1D02G298100.1"/>
    <property type="gene ID" value="TraesCS1D02G298100"/>
</dbReference>
<dbReference type="STRING" id="4565.A0A3B5ZZ20"/>
<dbReference type="Gramene" id="TraesWEE_scaffold_063203_01G000400.1">
    <property type="protein sequence ID" value="TraesWEE_scaffold_063203_01G000400.1"/>
    <property type="gene ID" value="TraesWEE_scaffold_063203_01G000400"/>
</dbReference>
<dbReference type="OrthoDB" id="592504at2759"/>
<dbReference type="Gramene" id="TraesCAD_scaffold_037708_01G000400.1">
    <property type="protein sequence ID" value="TraesCAD_scaffold_037708_01G000400.1"/>
    <property type="gene ID" value="TraesCAD_scaffold_037708_01G000400"/>
</dbReference>
<evidence type="ECO:0000313" key="4">
    <source>
        <dbReference type="Proteomes" id="UP000019116"/>
    </source>
</evidence>
<evidence type="ECO:0000259" key="2">
    <source>
        <dbReference type="Pfam" id="PF07762"/>
    </source>
</evidence>
<sequence length="448" mass="49208">MCSEPLSPPPPHGKSPPAAADRRQDREIDAAPPPPTPLRRSLATAASQPPWAAMGHTAWTVGAPGAQVRLAEPPRISEVYVPEQLLKTGPLPDPDGDFVQGHGGAVCAASADGLLLLVYAETRLFARIVARQGGRPLRLPPQTDALKSIDPDHVPNVTRFVLNPLTRQITRLPNRVTKFEVSPLFNLRMGLLTQPDRGHGPPDKFAVAELQEGDLMLRFLSEKGRWENVVLSPCQLPSARRMKIDQPALAFGGRLWWVDVTWGALSADPFTDRPELSFIELPRGSVLPARSPLPEAEGEVSWSEYRRVDASQGRLRYVEVSRKEPFLLSSFVVDNDGTGWTLEHRVALSKLWADGGHLWLPLPAGKTPQIELLDPLNANVVYLTVDKKHVIVVDMNMKKVIGSYRYGKDFSVPCVFPPWPGSSRIPSAGKATGKDKTLSDVLVRSDIQ</sequence>
<name>A0A3B5ZZ20_WHEAT</name>
<evidence type="ECO:0000256" key="1">
    <source>
        <dbReference type="SAM" id="MobiDB-lite"/>
    </source>
</evidence>
<feature type="compositionally biased region" description="Pro residues" evidence="1">
    <location>
        <begin position="1"/>
        <end position="14"/>
    </location>
</feature>
<dbReference type="Gramene" id="TraesCS1D03G0699800.1">
    <property type="protein sequence ID" value="TraesCS1D03G0699800.1.CDS"/>
    <property type="gene ID" value="TraesCS1D03G0699800"/>
</dbReference>
<evidence type="ECO:0000313" key="3">
    <source>
        <dbReference type="EnsemblPlants" id="TraesCS1D02G298100.1"/>
    </source>
</evidence>
<gene>
    <name evidence="3" type="primary">LOC123170787</name>
</gene>
<dbReference type="InterPro" id="IPR011676">
    <property type="entry name" value="DUF1618"/>
</dbReference>
<dbReference type="GeneID" id="123170787"/>
<protein>
    <recommendedName>
        <fullName evidence="2">DUF1618 domain-containing protein</fullName>
    </recommendedName>
</protein>
<dbReference type="Gramene" id="TraesJAG1D03G00524270.1">
    <property type="protein sequence ID" value="TraesJAG1D03G00524270.1"/>
    <property type="gene ID" value="TraesJAG1D03G00524270"/>
</dbReference>
<dbReference type="Gramene" id="TraesJUL1D03G00527640.1">
    <property type="protein sequence ID" value="TraesJUL1D03G00527640.1"/>
    <property type="gene ID" value="TraesJUL1D03G00527640"/>
</dbReference>
<reference evidence="3" key="2">
    <citation type="submission" date="2018-10" db="UniProtKB">
        <authorList>
            <consortium name="EnsemblPlants"/>
        </authorList>
    </citation>
    <scope>IDENTIFICATION</scope>
</reference>
<dbReference type="Gramene" id="TraesMAC1D03G00523990.1">
    <property type="protein sequence ID" value="TraesMAC1D03G00523990.1"/>
    <property type="gene ID" value="TraesMAC1D03G00523990"/>
</dbReference>
<dbReference type="EnsemblPlants" id="TraesCS1D02G298100.1">
    <property type="protein sequence ID" value="TraesCS1D02G298100.1"/>
    <property type="gene ID" value="TraesCS1D02G298100"/>
</dbReference>
<reference evidence="3" key="1">
    <citation type="submission" date="2018-08" db="EMBL/GenBank/DDBJ databases">
        <authorList>
            <person name="Rossello M."/>
        </authorList>
    </citation>
    <scope>NUCLEOTIDE SEQUENCE [LARGE SCALE GENOMIC DNA]</scope>
    <source>
        <strain evidence="3">cv. Chinese Spring</strain>
    </source>
</reference>
<dbReference type="Gramene" id="TraesLDM1D03G00527200.1">
    <property type="protein sequence ID" value="TraesLDM1D03G00527200.1"/>
    <property type="gene ID" value="TraesLDM1D03G00527200"/>
</dbReference>
<feature type="region of interest" description="Disordered" evidence="1">
    <location>
        <begin position="1"/>
        <end position="49"/>
    </location>
</feature>
<feature type="domain" description="DUF1618" evidence="2">
    <location>
        <begin position="257"/>
        <end position="382"/>
    </location>
</feature>
<dbReference type="OMA" id="VSWSEYR"/>
<dbReference type="Gramene" id="TraesSYM1D03G00531370.1">
    <property type="protein sequence ID" value="TraesSYM1D03G00531370.1"/>
    <property type="gene ID" value="TraesSYM1D03G00531370"/>
</dbReference>
<dbReference type="PANTHER" id="PTHR33086">
    <property type="entry name" value="OS05G0468200 PROTEIN-RELATED"/>
    <property type="match status" value="1"/>
</dbReference>
<dbReference type="Gramene" id="TraesNOR1D03G00532590.1">
    <property type="protein sequence ID" value="TraesNOR1D03G00532590.1"/>
    <property type="gene ID" value="TraesNOR1D03G00532590"/>
</dbReference>
<dbReference type="Gramene" id="TraesLAC1D03G00527950.1">
    <property type="protein sequence ID" value="TraesLAC1D03G00527950.1"/>
    <property type="gene ID" value="TraesLAC1D03G00527950"/>
</dbReference>
<dbReference type="RefSeq" id="XP_044444483.1">
    <property type="nucleotide sequence ID" value="XM_044588548.1"/>
</dbReference>
<dbReference type="Proteomes" id="UP000019116">
    <property type="component" value="Chromosome 1D"/>
</dbReference>
<dbReference type="Gramene" id="TraesROB_scaffold_035918_01G000300.1">
    <property type="protein sequence ID" value="TraesROB_scaffold_035918_01G000300.1"/>
    <property type="gene ID" value="TraesROB_scaffold_035918_01G000300"/>
</dbReference>
<organism evidence="3">
    <name type="scientific">Triticum aestivum</name>
    <name type="common">Wheat</name>
    <dbReference type="NCBI Taxonomy" id="4565"/>
    <lineage>
        <taxon>Eukaryota</taxon>
        <taxon>Viridiplantae</taxon>
        <taxon>Streptophyta</taxon>
        <taxon>Embryophyta</taxon>
        <taxon>Tracheophyta</taxon>
        <taxon>Spermatophyta</taxon>
        <taxon>Magnoliopsida</taxon>
        <taxon>Liliopsida</taxon>
        <taxon>Poales</taxon>
        <taxon>Poaceae</taxon>
        <taxon>BOP clade</taxon>
        <taxon>Pooideae</taxon>
        <taxon>Triticodae</taxon>
        <taxon>Triticeae</taxon>
        <taxon>Triticinae</taxon>
        <taxon>Triticum</taxon>
    </lineage>
</organism>
<feature type="compositionally biased region" description="Basic and acidic residues" evidence="1">
    <location>
        <begin position="20"/>
        <end position="29"/>
    </location>
</feature>
<accession>A0A3B5ZZ20</accession>
<dbReference type="Gramene" id="TraesCLE_scaffold_043091_01G000400.1">
    <property type="protein sequence ID" value="TraesCLE_scaffold_043091_01G000400.1"/>
    <property type="gene ID" value="TraesCLE_scaffold_043091_01G000400"/>
</dbReference>
<dbReference type="Gramene" id="TraesARI1D03G00530590.1">
    <property type="protein sequence ID" value="TraesARI1D03G00530590.1"/>
    <property type="gene ID" value="TraesARI1D03G00530590"/>
</dbReference>
<dbReference type="AlphaFoldDB" id="A0A3B5ZZ20"/>
<dbReference type="PANTHER" id="PTHR33086:SF98">
    <property type="entry name" value="OS05G0468200 PROTEIN"/>
    <property type="match status" value="1"/>
</dbReference>